<proteinExistence type="predicted"/>
<dbReference type="Proteomes" id="UP000018936">
    <property type="component" value="Unassembled WGS sequence"/>
</dbReference>
<evidence type="ECO:0000313" key="2">
    <source>
        <dbReference type="Proteomes" id="UP000018936"/>
    </source>
</evidence>
<gene>
    <name evidence="1" type="ORF">L345_00538</name>
</gene>
<name>V8PI39_OPHHA</name>
<sequence>MVSFVFYTLIFPHWEINVEDNTSVKDVTMVEMKYLLAGQRRMEGPGSWEISAVKSGAHLETLRSCCRSVLGDGRPIPALSYQEAGLLQVS</sequence>
<reference evidence="1 2" key="1">
    <citation type="journal article" date="2013" name="Proc. Natl. Acad. Sci. U.S.A.">
        <title>The king cobra genome reveals dynamic gene evolution and adaptation in the snake venom system.</title>
        <authorList>
            <person name="Vonk F.J."/>
            <person name="Casewell N.R."/>
            <person name="Henkel C.V."/>
            <person name="Heimberg A.M."/>
            <person name="Jansen H.J."/>
            <person name="McCleary R.J."/>
            <person name="Kerkkamp H.M."/>
            <person name="Vos R.A."/>
            <person name="Guerreiro I."/>
            <person name="Calvete J.J."/>
            <person name="Wuster W."/>
            <person name="Woods A.E."/>
            <person name="Logan J.M."/>
            <person name="Harrison R.A."/>
            <person name="Castoe T.A."/>
            <person name="de Koning A.P."/>
            <person name="Pollock D.D."/>
            <person name="Yandell M."/>
            <person name="Calderon D."/>
            <person name="Renjifo C."/>
            <person name="Currier R.B."/>
            <person name="Salgado D."/>
            <person name="Pla D."/>
            <person name="Sanz L."/>
            <person name="Hyder A.S."/>
            <person name="Ribeiro J.M."/>
            <person name="Arntzen J.W."/>
            <person name="van den Thillart G.E."/>
            <person name="Boetzer M."/>
            <person name="Pirovano W."/>
            <person name="Dirks R.P."/>
            <person name="Spaink H.P."/>
            <person name="Duboule D."/>
            <person name="McGlinn E."/>
            <person name="Kini R.M."/>
            <person name="Richardson M.K."/>
        </authorList>
    </citation>
    <scope>NUCLEOTIDE SEQUENCE</scope>
    <source>
        <tissue evidence="1">Blood</tissue>
    </source>
</reference>
<feature type="non-terminal residue" evidence="1">
    <location>
        <position position="1"/>
    </location>
</feature>
<organism evidence="1 2">
    <name type="scientific">Ophiophagus hannah</name>
    <name type="common">King cobra</name>
    <name type="synonym">Naja hannah</name>
    <dbReference type="NCBI Taxonomy" id="8665"/>
    <lineage>
        <taxon>Eukaryota</taxon>
        <taxon>Metazoa</taxon>
        <taxon>Chordata</taxon>
        <taxon>Craniata</taxon>
        <taxon>Vertebrata</taxon>
        <taxon>Euteleostomi</taxon>
        <taxon>Lepidosauria</taxon>
        <taxon>Squamata</taxon>
        <taxon>Bifurcata</taxon>
        <taxon>Unidentata</taxon>
        <taxon>Episquamata</taxon>
        <taxon>Toxicofera</taxon>
        <taxon>Serpentes</taxon>
        <taxon>Colubroidea</taxon>
        <taxon>Elapidae</taxon>
        <taxon>Elapinae</taxon>
        <taxon>Ophiophagus</taxon>
    </lineage>
</organism>
<protein>
    <submittedName>
        <fullName evidence="1">Uncharacterized protein</fullName>
    </submittedName>
</protein>
<keyword evidence="2" id="KW-1185">Reference proteome</keyword>
<comment type="caution">
    <text evidence="1">The sequence shown here is derived from an EMBL/GenBank/DDBJ whole genome shotgun (WGS) entry which is preliminary data.</text>
</comment>
<evidence type="ECO:0000313" key="1">
    <source>
        <dbReference type="EMBL" id="ETE73636.1"/>
    </source>
</evidence>
<dbReference type="EMBL" id="AZIM01000064">
    <property type="protein sequence ID" value="ETE73636.1"/>
    <property type="molecule type" value="Genomic_DNA"/>
</dbReference>
<dbReference type="AlphaFoldDB" id="V8PI39"/>
<accession>V8PI39</accession>